<dbReference type="AlphaFoldDB" id="A0AA38T2M7"/>
<sequence>MICCAAATTTTTGRIRPLSHDEVPKEVNSIILEWAVNIERKLEILEQTNKDGRKIEARELYQLSI</sequence>
<organism evidence="1 2">
    <name type="scientific">Centaurea solstitialis</name>
    <name type="common">yellow star-thistle</name>
    <dbReference type="NCBI Taxonomy" id="347529"/>
    <lineage>
        <taxon>Eukaryota</taxon>
        <taxon>Viridiplantae</taxon>
        <taxon>Streptophyta</taxon>
        <taxon>Embryophyta</taxon>
        <taxon>Tracheophyta</taxon>
        <taxon>Spermatophyta</taxon>
        <taxon>Magnoliopsida</taxon>
        <taxon>eudicotyledons</taxon>
        <taxon>Gunneridae</taxon>
        <taxon>Pentapetalae</taxon>
        <taxon>asterids</taxon>
        <taxon>campanulids</taxon>
        <taxon>Asterales</taxon>
        <taxon>Asteraceae</taxon>
        <taxon>Carduoideae</taxon>
        <taxon>Cardueae</taxon>
        <taxon>Centaureinae</taxon>
        <taxon>Centaurea</taxon>
    </lineage>
</organism>
<gene>
    <name evidence="1" type="ORF">OSB04_017289</name>
</gene>
<dbReference type="Proteomes" id="UP001172457">
    <property type="component" value="Chromosome 4"/>
</dbReference>
<name>A0AA38T2M7_9ASTR</name>
<accession>A0AA38T2M7</accession>
<comment type="caution">
    <text evidence="1">The sequence shown here is derived from an EMBL/GenBank/DDBJ whole genome shotgun (WGS) entry which is preliminary data.</text>
</comment>
<evidence type="ECO:0000313" key="1">
    <source>
        <dbReference type="EMBL" id="KAJ9553244.1"/>
    </source>
</evidence>
<reference evidence="1" key="1">
    <citation type="submission" date="2023-03" db="EMBL/GenBank/DDBJ databases">
        <title>Chromosome-scale reference genome and RAD-based genetic map of yellow starthistle (Centaurea solstitialis) reveal putative structural variation and QTLs associated with invader traits.</title>
        <authorList>
            <person name="Reatini B."/>
            <person name="Cang F.A."/>
            <person name="Jiang Q."/>
            <person name="Mckibben M.T.W."/>
            <person name="Barker M.S."/>
            <person name="Rieseberg L.H."/>
            <person name="Dlugosch K.M."/>
        </authorList>
    </citation>
    <scope>NUCLEOTIDE SEQUENCE</scope>
    <source>
        <strain evidence="1">CAN-66</strain>
        <tissue evidence="1">Leaf</tissue>
    </source>
</reference>
<proteinExistence type="predicted"/>
<protein>
    <submittedName>
        <fullName evidence="1">Uncharacterized protein</fullName>
    </submittedName>
</protein>
<keyword evidence="2" id="KW-1185">Reference proteome</keyword>
<dbReference type="EMBL" id="JARYMX010000004">
    <property type="protein sequence ID" value="KAJ9553244.1"/>
    <property type="molecule type" value="Genomic_DNA"/>
</dbReference>
<evidence type="ECO:0000313" key="2">
    <source>
        <dbReference type="Proteomes" id="UP001172457"/>
    </source>
</evidence>